<evidence type="ECO:0000313" key="2">
    <source>
        <dbReference type="Proteomes" id="UP001497392"/>
    </source>
</evidence>
<name>A0ABP1G629_9CHLO</name>
<accession>A0ABP1G629</accession>
<protein>
    <submittedName>
        <fullName evidence="1">G8930 protein</fullName>
    </submittedName>
</protein>
<keyword evidence="2" id="KW-1185">Reference proteome</keyword>
<evidence type="ECO:0000313" key="1">
    <source>
        <dbReference type="EMBL" id="CAL5226113.1"/>
    </source>
</evidence>
<organism evidence="1 2">
    <name type="scientific">Coccomyxa viridis</name>
    <dbReference type="NCBI Taxonomy" id="1274662"/>
    <lineage>
        <taxon>Eukaryota</taxon>
        <taxon>Viridiplantae</taxon>
        <taxon>Chlorophyta</taxon>
        <taxon>core chlorophytes</taxon>
        <taxon>Trebouxiophyceae</taxon>
        <taxon>Trebouxiophyceae incertae sedis</taxon>
        <taxon>Coccomyxaceae</taxon>
        <taxon>Coccomyxa</taxon>
    </lineage>
</organism>
<sequence>MEHVGGDMHHILTALNIIYSLHRHLNDAADNAPRLDRRTLDDITLRLRQLGQGVKELVDMNERQRRLLGQLDVQPIVDALLGRATELGRHRGGCVSVLAEVSVKKVDDWAWRRDLRVFGAQVNER</sequence>
<comment type="caution">
    <text evidence="1">The sequence shown here is derived from an EMBL/GenBank/DDBJ whole genome shotgun (WGS) entry which is preliminary data.</text>
</comment>
<reference evidence="1 2" key="1">
    <citation type="submission" date="2024-06" db="EMBL/GenBank/DDBJ databases">
        <authorList>
            <person name="Kraege A."/>
            <person name="Thomma B."/>
        </authorList>
    </citation>
    <scope>NUCLEOTIDE SEQUENCE [LARGE SCALE GENOMIC DNA]</scope>
</reference>
<gene>
    <name evidence="1" type="primary">g8930</name>
    <name evidence="1" type="ORF">VP750_LOCUS8019</name>
</gene>
<dbReference type="Proteomes" id="UP001497392">
    <property type="component" value="Unassembled WGS sequence"/>
</dbReference>
<dbReference type="EMBL" id="CAXHTA020000015">
    <property type="protein sequence ID" value="CAL5226113.1"/>
    <property type="molecule type" value="Genomic_DNA"/>
</dbReference>
<proteinExistence type="predicted"/>